<evidence type="ECO:0000256" key="1">
    <source>
        <dbReference type="ARBA" id="ARBA00000901"/>
    </source>
</evidence>
<dbReference type="Gene3D" id="3.20.20.70">
    <property type="entry name" value="Aldolase class I"/>
    <property type="match status" value="1"/>
</dbReference>
<evidence type="ECO:0000256" key="6">
    <source>
        <dbReference type="ARBA" id="ARBA00022605"/>
    </source>
</evidence>
<evidence type="ECO:0000256" key="8">
    <source>
        <dbReference type="ARBA" id="ARBA00023235"/>
    </source>
</evidence>
<accession>A0A1M6X3V5</accession>
<dbReference type="GO" id="GO:0000105">
    <property type="term" value="P:L-histidine biosynthetic process"/>
    <property type="evidence" value="ECO:0007669"/>
    <property type="project" value="UniProtKB-UniRule"/>
</dbReference>
<dbReference type="PANTHER" id="PTHR43090">
    <property type="entry name" value="1-(5-PHOSPHORIBOSYL)-5-[(5-PHOSPHORIBOSYLAMINO)METHYLIDENEAMINO] IMIDAZOLE-4-CARBOXAMIDE ISOMERASE"/>
    <property type="match status" value="1"/>
</dbReference>
<dbReference type="Pfam" id="PF00977">
    <property type="entry name" value="His_biosynth"/>
    <property type="match status" value="1"/>
</dbReference>
<dbReference type="RefSeq" id="WP_073478448.1">
    <property type="nucleotide sequence ID" value="NZ_FQZU01000041.1"/>
</dbReference>
<keyword evidence="13" id="KW-1185">Reference proteome</keyword>
<dbReference type="GO" id="GO:0000162">
    <property type="term" value="P:L-tryptophan biosynthetic process"/>
    <property type="evidence" value="ECO:0007669"/>
    <property type="project" value="TreeGrafter"/>
</dbReference>
<feature type="active site" description="Proton acceptor" evidence="9">
    <location>
        <position position="8"/>
    </location>
</feature>
<sequence>MIVIPAVDIRQGKCVRLSQGRADAQTVYSDDPAAMAAKWEGMGAARIHVVDLDGAFEKTPKNLDAIKKILETVKKPVQVGGGIRDLATMETYLDLGVSNIIIGTEAIRNPEMVKDACKRFPGKIIVGIDAKEGMVAVEGWTETTSVKAVDLARSFEDAGVAAVNFTDIHRDGMQTGPNIEQTRAFAQAISIPVVASGGVSTIKDIKSVKTLAEDGVVGVITGRALYVGTLDLAEAVSVAMEGVDPEYNPF</sequence>
<evidence type="ECO:0000256" key="10">
    <source>
        <dbReference type="RuleBase" id="RU003657"/>
    </source>
</evidence>
<evidence type="ECO:0000256" key="7">
    <source>
        <dbReference type="ARBA" id="ARBA00023102"/>
    </source>
</evidence>
<proteinExistence type="inferred from homology"/>
<dbReference type="AlphaFoldDB" id="A0A1M6X3V5"/>
<dbReference type="EC" id="5.3.1.16" evidence="9 11"/>
<comment type="catalytic activity">
    <reaction evidence="1 9 11">
        <text>1-(5-phospho-beta-D-ribosyl)-5-[(5-phospho-beta-D-ribosylamino)methylideneamino]imidazole-4-carboxamide = 5-[(5-phospho-1-deoxy-D-ribulos-1-ylimino)methylamino]-1-(5-phospho-beta-D-ribosyl)imidazole-4-carboxamide</text>
        <dbReference type="Rhea" id="RHEA:15469"/>
        <dbReference type="ChEBI" id="CHEBI:58435"/>
        <dbReference type="ChEBI" id="CHEBI:58525"/>
        <dbReference type="EC" id="5.3.1.16"/>
    </reaction>
</comment>
<reference evidence="13" key="1">
    <citation type="submission" date="2016-11" db="EMBL/GenBank/DDBJ databases">
        <authorList>
            <person name="Varghese N."/>
            <person name="Submissions S."/>
        </authorList>
    </citation>
    <scope>NUCLEOTIDE SEQUENCE [LARGE SCALE GENOMIC DNA]</scope>
    <source>
        <strain evidence="13">DSM 16219</strain>
    </source>
</reference>
<organism evidence="12 13">
    <name type="scientific">Desulfatibacillum alkenivorans DSM 16219</name>
    <dbReference type="NCBI Taxonomy" id="1121393"/>
    <lineage>
        <taxon>Bacteria</taxon>
        <taxon>Pseudomonadati</taxon>
        <taxon>Thermodesulfobacteriota</taxon>
        <taxon>Desulfobacteria</taxon>
        <taxon>Desulfobacterales</taxon>
        <taxon>Desulfatibacillaceae</taxon>
        <taxon>Desulfatibacillum</taxon>
    </lineage>
</organism>
<dbReference type="HAMAP" id="MF_01014">
    <property type="entry name" value="HisA"/>
    <property type="match status" value="1"/>
</dbReference>
<evidence type="ECO:0000256" key="2">
    <source>
        <dbReference type="ARBA" id="ARBA00004496"/>
    </source>
</evidence>
<evidence type="ECO:0000256" key="5">
    <source>
        <dbReference type="ARBA" id="ARBA00022490"/>
    </source>
</evidence>
<dbReference type="UniPathway" id="UPA00031">
    <property type="reaction ID" value="UER00009"/>
</dbReference>
<dbReference type="PANTHER" id="PTHR43090:SF2">
    <property type="entry name" value="1-(5-PHOSPHORIBOSYL)-5-[(5-PHOSPHORIBOSYLAMINO)METHYLIDENEAMINO] IMIDAZOLE-4-CARBOXAMIDE ISOMERASE"/>
    <property type="match status" value="1"/>
</dbReference>
<keyword evidence="6 9" id="KW-0028">Amino-acid biosynthesis</keyword>
<comment type="similarity">
    <text evidence="4 9 10">Belongs to the HisA/HisF family.</text>
</comment>
<dbReference type="InterPro" id="IPR013785">
    <property type="entry name" value="Aldolase_TIM"/>
</dbReference>
<keyword evidence="8 9" id="KW-0413">Isomerase</keyword>
<name>A0A1M6X3V5_9BACT</name>
<dbReference type="InterPro" id="IPR044524">
    <property type="entry name" value="Isoase_HisA-like"/>
</dbReference>
<evidence type="ECO:0000256" key="9">
    <source>
        <dbReference type="HAMAP-Rule" id="MF_01014"/>
    </source>
</evidence>
<dbReference type="EMBL" id="FQZU01000041">
    <property type="protein sequence ID" value="SHL00539.1"/>
    <property type="molecule type" value="Genomic_DNA"/>
</dbReference>
<dbReference type="InterPro" id="IPR011060">
    <property type="entry name" value="RibuloseP-bd_barrel"/>
</dbReference>
<gene>
    <name evidence="9" type="primary">hisA</name>
    <name evidence="12" type="ORF">SAMN02745216_04450</name>
</gene>
<dbReference type="GO" id="GO:0005737">
    <property type="term" value="C:cytoplasm"/>
    <property type="evidence" value="ECO:0007669"/>
    <property type="project" value="UniProtKB-SubCell"/>
</dbReference>
<evidence type="ECO:0000256" key="11">
    <source>
        <dbReference type="RuleBase" id="RU003658"/>
    </source>
</evidence>
<comment type="pathway">
    <text evidence="3 9 11">Amino-acid biosynthesis; L-histidine biosynthesis; L-histidine from 5-phospho-alpha-D-ribose 1-diphosphate: step 4/9.</text>
</comment>
<evidence type="ECO:0000313" key="13">
    <source>
        <dbReference type="Proteomes" id="UP000183994"/>
    </source>
</evidence>
<dbReference type="FunFam" id="3.20.20.70:FF:000009">
    <property type="entry name" value="1-(5-phosphoribosyl)-5-[(5-phosphoribosylamino)methylideneamino] imidazole-4-carboxamide isomerase"/>
    <property type="match status" value="1"/>
</dbReference>
<feature type="active site" description="Proton donor" evidence="9">
    <location>
        <position position="129"/>
    </location>
</feature>
<dbReference type="InterPro" id="IPR006063">
    <property type="entry name" value="HisA_bact_arch"/>
</dbReference>
<dbReference type="NCBIfam" id="TIGR00007">
    <property type="entry name" value="1-(5-phosphoribosyl)-5-[(5-phosphoribosylamino)methylideneamino]imidazole-4-carboxamide isomerase"/>
    <property type="match status" value="1"/>
</dbReference>
<evidence type="ECO:0000256" key="4">
    <source>
        <dbReference type="ARBA" id="ARBA00009667"/>
    </source>
</evidence>
<keyword evidence="5 9" id="KW-0963">Cytoplasm</keyword>
<dbReference type="GO" id="GO:0003949">
    <property type="term" value="F:1-(5-phosphoribosyl)-5-[(5-phosphoribosylamino)methylideneamino]imidazole-4-carboxamide isomerase activity"/>
    <property type="evidence" value="ECO:0007669"/>
    <property type="project" value="UniProtKB-UniRule"/>
</dbReference>
<dbReference type="Proteomes" id="UP000183994">
    <property type="component" value="Unassembled WGS sequence"/>
</dbReference>
<evidence type="ECO:0000256" key="3">
    <source>
        <dbReference type="ARBA" id="ARBA00005133"/>
    </source>
</evidence>
<dbReference type="NCBIfam" id="NF010112">
    <property type="entry name" value="PRK13585.1"/>
    <property type="match status" value="1"/>
</dbReference>
<dbReference type="SUPFAM" id="SSF51366">
    <property type="entry name" value="Ribulose-phoshate binding barrel"/>
    <property type="match status" value="1"/>
</dbReference>
<protein>
    <recommendedName>
        <fullName evidence="9 11">1-(5-phosphoribosyl)-5-[(5-phosphoribosylamino)methylideneamino] imidazole-4-carboxamide isomerase</fullName>
        <ecNumber evidence="9 11">5.3.1.16</ecNumber>
    </recommendedName>
    <alternativeName>
        <fullName evidence="9">Phosphoribosylformimino-5-aminoimidazole carboxamide ribotide isomerase</fullName>
    </alternativeName>
</protein>
<evidence type="ECO:0000313" key="12">
    <source>
        <dbReference type="EMBL" id="SHL00539.1"/>
    </source>
</evidence>
<dbReference type="CDD" id="cd04732">
    <property type="entry name" value="HisA"/>
    <property type="match status" value="1"/>
</dbReference>
<dbReference type="STRING" id="1121393.SAMN02745216_04450"/>
<comment type="subcellular location">
    <subcellularLocation>
        <location evidence="2 9 11">Cytoplasm</location>
    </subcellularLocation>
</comment>
<dbReference type="OrthoDB" id="9807749at2"/>
<dbReference type="InterPro" id="IPR023016">
    <property type="entry name" value="HisA/PriA"/>
</dbReference>
<dbReference type="InterPro" id="IPR006062">
    <property type="entry name" value="His_biosynth"/>
</dbReference>
<keyword evidence="7 9" id="KW-0368">Histidine biosynthesis</keyword>